<dbReference type="InterPro" id="IPR001647">
    <property type="entry name" value="HTH_TetR"/>
</dbReference>
<keyword evidence="1" id="KW-0805">Transcription regulation</keyword>
<dbReference type="PANTHER" id="PTHR30055">
    <property type="entry name" value="HTH-TYPE TRANSCRIPTIONAL REGULATOR RUTR"/>
    <property type="match status" value="1"/>
</dbReference>
<name>A0A1I3BXE5_9RHOB</name>
<dbReference type="Pfam" id="PF00440">
    <property type="entry name" value="TetR_N"/>
    <property type="match status" value="1"/>
</dbReference>
<reference evidence="6 7" key="1">
    <citation type="submission" date="2016-10" db="EMBL/GenBank/DDBJ databases">
        <authorList>
            <person name="de Groot N.N."/>
        </authorList>
    </citation>
    <scope>NUCLEOTIDE SEQUENCE [LARGE SCALE GENOMIC DNA]</scope>
    <source>
        <strain evidence="6 7">CGMCC 1.11030</strain>
    </source>
</reference>
<dbReference type="OrthoDB" id="2356263at2"/>
<proteinExistence type="predicted"/>
<evidence type="ECO:0000313" key="7">
    <source>
        <dbReference type="Proteomes" id="UP000199377"/>
    </source>
</evidence>
<feature type="region of interest" description="Disordered" evidence="4">
    <location>
        <begin position="1"/>
        <end position="24"/>
    </location>
</feature>
<keyword evidence="2" id="KW-0238">DNA-binding</keyword>
<dbReference type="InterPro" id="IPR050109">
    <property type="entry name" value="HTH-type_TetR-like_transc_reg"/>
</dbReference>
<evidence type="ECO:0000256" key="1">
    <source>
        <dbReference type="ARBA" id="ARBA00023015"/>
    </source>
</evidence>
<dbReference type="EMBL" id="FOQH01000001">
    <property type="protein sequence ID" value="SFH66985.1"/>
    <property type="molecule type" value="Genomic_DNA"/>
</dbReference>
<dbReference type="PANTHER" id="PTHR30055:SF234">
    <property type="entry name" value="HTH-TYPE TRANSCRIPTIONAL REGULATOR BETI"/>
    <property type="match status" value="1"/>
</dbReference>
<dbReference type="GO" id="GO:0003700">
    <property type="term" value="F:DNA-binding transcription factor activity"/>
    <property type="evidence" value="ECO:0007669"/>
    <property type="project" value="TreeGrafter"/>
</dbReference>
<feature type="domain" description="HTH tetR-type" evidence="5">
    <location>
        <begin position="34"/>
        <end position="80"/>
    </location>
</feature>
<evidence type="ECO:0000256" key="3">
    <source>
        <dbReference type="ARBA" id="ARBA00023163"/>
    </source>
</evidence>
<dbReference type="Gene3D" id="1.10.357.10">
    <property type="entry name" value="Tetracycline Repressor, domain 2"/>
    <property type="match status" value="1"/>
</dbReference>
<dbReference type="SUPFAM" id="SSF46689">
    <property type="entry name" value="Homeodomain-like"/>
    <property type="match status" value="1"/>
</dbReference>
<dbReference type="GO" id="GO:0000976">
    <property type="term" value="F:transcription cis-regulatory region binding"/>
    <property type="evidence" value="ECO:0007669"/>
    <property type="project" value="TreeGrafter"/>
</dbReference>
<dbReference type="STRING" id="1114924.SAMN05216258_101418"/>
<keyword evidence="3" id="KW-0804">Transcription</keyword>
<organism evidence="6 7">
    <name type="scientific">Albimonas pacifica</name>
    <dbReference type="NCBI Taxonomy" id="1114924"/>
    <lineage>
        <taxon>Bacteria</taxon>
        <taxon>Pseudomonadati</taxon>
        <taxon>Pseudomonadota</taxon>
        <taxon>Alphaproteobacteria</taxon>
        <taxon>Rhodobacterales</taxon>
        <taxon>Paracoccaceae</taxon>
        <taxon>Albimonas</taxon>
    </lineage>
</organism>
<accession>A0A1I3BXE5</accession>
<protein>
    <submittedName>
        <fullName evidence="6">Transcriptional regulator, TetR family</fullName>
    </submittedName>
</protein>
<dbReference type="InterPro" id="IPR009057">
    <property type="entry name" value="Homeodomain-like_sf"/>
</dbReference>
<dbReference type="RefSeq" id="WP_092857323.1">
    <property type="nucleotide sequence ID" value="NZ_FOQH01000001.1"/>
</dbReference>
<dbReference type="AlphaFoldDB" id="A0A1I3BXE5"/>
<evidence type="ECO:0000259" key="5">
    <source>
        <dbReference type="Pfam" id="PF00440"/>
    </source>
</evidence>
<gene>
    <name evidence="6" type="ORF">SAMN05216258_101418</name>
</gene>
<evidence type="ECO:0000313" key="6">
    <source>
        <dbReference type="EMBL" id="SFH66985.1"/>
    </source>
</evidence>
<dbReference type="Proteomes" id="UP000199377">
    <property type="component" value="Unassembled WGS sequence"/>
</dbReference>
<evidence type="ECO:0000256" key="4">
    <source>
        <dbReference type="SAM" id="MobiDB-lite"/>
    </source>
</evidence>
<keyword evidence="7" id="KW-1185">Reference proteome</keyword>
<sequence>MSDLDPAQDGPPPAGEGKVGARDRRGRDTRMALILAAERVFAAEGIANTPLRQVAKAAKQRNASVVQYYFDSREALVAAILALRARPADRVRAGMLAAMRAAAGERPLAPEEIARAMVEPMADHLRGERPGHFIRLCSQIWHDRPVWRHVDAGPDARALALCREALAEARPDLPPPLLRQRYGLAFQTQVAGLGRLEQVREATGEGWDAGLAEVQIAAVVDAVTAVLAAPVSVRTLAAMRKAGMG</sequence>
<evidence type="ECO:0000256" key="2">
    <source>
        <dbReference type="ARBA" id="ARBA00023125"/>
    </source>
</evidence>